<dbReference type="SUPFAM" id="SSF88723">
    <property type="entry name" value="PIN domain-like"/>
    <property type="match status" value="1"/>
</dbReference>
<keyword evidence="3" id="KW-1185">Reference proteome</keyword>
<dbReference type="Gene3D" id="3.40.50.1010">
    <property type="entry name" value="5'-nuclease"/>
    <property type="match status" value="1"/>
</dbReference>
<dbReference type="Proteomes" id="UP000054107">
    <property type="component" value="Unassembled WGS sequence"/>
</dbReference>
<evidence type="ECO:0000313" key="3">
    <source>
        <dbReference type="Proteomes" id="UP000054107"/>
    </source>
</evidence>
<gene>
    <name evidence="2" type="primary">PARPA_07836.1 scaffold 30874</name>
</gene>
<dbReference type="AlphaFoldDB" id="A0A0B7NFJ2"/>
<evidence type="ECO:0000256" key="1">
    <source>
        <dbReference type="SAM" id="Coils"/>
    </source>
</evidence>
<reference evidence="2 3" key="1">
    <citation type="submission" date="2014-09" db="EMBL/GenBank/DDBJ databases">
        <authorList>
            <person name="Ellenberger Sabrina"/>
        </authorList>
    </citation>
    <scope>NUCLEOTIDE SEQUENCE [LARGE SCALE GENOMIC DNA]</scope>
    <source>
        <strain evidence="2 3">CBS 412.66</strain>
    </source>
</reference>
<dbReference type="EMBL" id="LN730505">
    <property type="protein sequence ID" value="CEP13706.1"/>
    <property type="molecule type" value="Genomic_DNA"/>
</dbReference>
<accession>A0A0B7NFJ2</accession>
<feature type="coiled-coil region" evidence="1">
    <location>
        <begin position="103"/>
        <end position="130"/>
    </location>
</feature>
<organism evidence="2 3">
    <name type="scientific">Parasitella parasitica</name>
    <dbReference type="NCBI Taxonomy" id="35722"/>
    <lineage>
        <taxon>Eukaryota</taxon>
        <taxon>Fungi</taxon>
        <taxon>Fungi incertae sedis</taxon>
        <taxon>Mucoromycota</taxon>
        <taxon>Mucoromycotina</taxon>
        <taxon>Mucoromycetes</taxon>
        <taxon>Mucorales</taxon>
        <taxon>Mucorineae</taxon>
        <taxon>Mucoraceae</taxon>
        <taxon>Parasitella</taxon>
    </lineage>
</organism>
<keyword evidence="1" id="KW-0175">Coiled coil</keyword>
<dbReference type="OrthoDB" id="2259591at2759"/>
<protein>
    <recommendedName>
        <fullName evidence="4">XPG-I domain-containing protein</fullName>
    </recommendedName>
</protein>
<evidence type="ECO:0008006" key="4">
    <source>
        <dbReference type="Google" id="ProtNLM"/>
    </source>
</evidence>
<sequence>MGVSGTWSFLNSKDIKGVKSNDIQRYSERVYFQKTIHIDLVGAFYNSIRRNFLNVREKDERKKLSAAHRLLAEIHTVVNKKNCILYIDGKPTLERDFAHTNRLESLLSTQETLEKEIEAYNESHTKARHKTIMFLARKLFRVSPDIESTIVYAAQQTGWRIVVAEGEAEVEIGRVGGIVLTQDSDMLFYPKVDTVICPFDGAYRFYNKSTILSELGLSNEFFTVMGIVAKNDYDQDFYAEEKSENDRDFHKNRMNEIYKELVVIEKESFNVRNLTGSSLIKVILKAYVSFMNAKTGKDVGVDAYQSSYSIFALQQEQPLLEAYDPRSYDINRPATYLDMIHNYQPRYDY</sequence>
<dbReference type="InterPro" id="IPR029060">
    <property type="entry name" value="PIN-like_dom_sf"/>
</dbReference>
<name>A0A0B7NFJ2_9FUNG</name>
<proteinExistence type="predicted"/>
<evidence type="ECO:0000313" key="2">
    <source>
        <dbReference type="EMBL" id="CEP13706.1"/>
    </source>
</evidence>